<dbReference type="VEuPathDB" id="FungiDB:H257_09628"/>
<proteinExistence type="predicted"/>
<gene>
    <name evidence="1" type="ORF">H257_09628</name>
</gene>
<dbReference type="CDD" id="cd02440">
    <property type="entry name" value="AdoMet_MTases"/>
    <property type="match status" value="1"/>
</dbReference>
<dbReference type="RefSeq" id="XP_009834209.1">
    <property type="nucleotide sequence ID" value="XM_009835907.1"/>
</dbReference>
<dbReference type="EMBL" id="KI913137">
    <property type="protein sequence ID" value="ETV76084.1"/>
    <property type="molecule type" value="Genomic_DNA"/>
</dbReference>
<protein>
    <recommendedName>
        <fullName evidence="2">FAM86 N-terminal domain-containing protein</fullName>
    </recommendedName>
</protein>
<dbReference type="InterPro" id="IPR029063">
    <property type="entry name" value="SAM-dependent_MTases_sf"/>
</dbReference>
<evidence type="ECO:0008006" key="2">
    <source>
        <dbReference type="Google" id="ProtNLM"/>
    </source>
</evidence>
<sequence length="346" mass="39143">MTDVDNEMRCLLDLYRAMAPMDQLMHNLKSCSSYLTLEFQDRFMQFVIQDPIADDFPPKQSYTFRLLRLYIQEIERQGDDVSDVLMEEILPNVCHKNASIGAIDLDELHHVTYRIPHPRGGSVDWTNDAAVHDRKNSVITCRVAAAHNEVGMKLWEAGFFLAEYVLSHTDVFRGQRVMELGAGVGFTGLVLASLPSVAAAVVLTDYAPVVMQNLRYNIEVNEHACRLQCPLVEAMLVDWTAWEWHDTPWDILIAGDCVYDVAAFPAMVHVLATFLDADQKKSAIFASTLRNQATFDAFLKELHVHAIDYDDITAEAVANMPRAFQYDNRGSIRLCRMTKAATHETI</sequence>
<dbReference type="InterPro" id="IPR019410">
    <property type="entry name" value="Methyltransf_16"/>
</dbReference>
<dbReference type="STRING" id="112090.W4GAL5"/>
<dbReference type="Pfam" id="PF10294">
    <property type="entry name" value="Methyltransf_16"/>
    <property type="match status" value="1"/>
</dbReference>
<evidence type="ECO:0000313" key="1">
    <source>
        <dbReference type="EMBL" id="ETV76084.1"/>
    </source>
</evidence>
<dbReference type="GeneID" id="20811624"/>
<dbReference type="AlphaFoldDB" id="W4GAL5"/>
<dbReference type="OrthoDB" id="194386at2759"/>
<dbReference type="PANTHER" id="PTHR14614:SF163">
    <property type="entry name" value="METHYLTRANSFERASE SMALL DOMAIN-CONTAINING PROTEIN"/>
    <property type="match status" value="1"/>
</dbReference>
<organism evidence="1">
    <name type="scientific">Aphanomyces astaci</name>
    <name type="common">Crayfish plague agent</name>
    <dbReference type="NCBI Taxonomy" id="112090"/>
    <lineage>
        <taxon>Eukaryota</taxon>
        <taxon>Sar</taxon>
        <taxon>Stramenopiles</taxon>
        <taxon>Oomycota</taxon>
        <taxon>Saprolegniomycetes</taxon>
        <taxon>Saprolegniales</taxon>
        <taxon>Verrucalvaceae</taxon>
        <taxon>Aphanomyces</taxon>
    </lineage>
</organism>
<accession>W4GAL5</accession>
<reference evidence="1" key="1">
    <citation type="submission" date="2013-12" db="EMBL/GenBank/DDBJ databases">
        <title>The Genome Sequence of Aphanomyces astaci APO3.</title>
        <authorList>
            <consortium name="The Broad Institute Genomics Platform"/>
            <person name="Russ C."/>
            <person name="Tyler B."/>
            <person name="van West P."/>
            <person name="Dieguez-Uribeondo J."/>
            <person name="Young S.K."/>
            <person name="Zeng Q."/>
            <person name="Gargeya S."/>
            <person name="Fitzgerald M."/>
            <person name="Abouelleil A."/>
            <person name="Alvarado L."/>
            <person name="Chapman S.B."/>
            <person name="Gainer-Dewar J."/>
            <person name="Goldberg J."/>
            <person name="Griggs A."/>
            <person name="Gujja S."/>
            <person name="Hansen M."/>
            <person name="Howarth C."/>
            <person name="Imamovic A."/>
            <person name="Ireland A."/>
            <person name="Larimer J."/>
            <person name="McCowan C."/>
            <person name="Murphy C."/>
            <person name="Pearson M."/>
            <person name="Poon T.W."/>
            <person name="Priest M."/>
            <person name="Roberts A."/>
            <person name="Saif S."/>
            <person name="Shea T."/>
            <person name="Sykes S."/>
            <person name="Wortman J."/>
            <person name="Nusbaum C."/>
            <person name="Birren B."/>
        </authorList>
    </citation>
    <scope>NUCLEOTIDE SEQUENCE [LARGE SCALE GENOMIC DNA]</scope>
    <source>
        <strain evidence="1">APO3</strain>
    </source>
</reference>
<name>W4GAL5_APHAT</name>
<dbReference type="Gene3D" id="3.40.50.150">
    <property type="entry name" value="Vaccinia Virus protein VP39"/>
    <property type="match status" value="1"/>
</dbReference>
<dbReference type="PANTHER" id="PTHR14614">
    <property type="entry name" value="HEPATOCELLULAR CARCINOMA-ASSOCIATED ANTIGEN"/>
    <property type="match status" value="1"/>
</dbReference>
<dbReference type="SUPFAM" id="SSF53335">
    <property type="entry name" value="S-adenosyl-L-methionine-dependent methyltransferases"/>
    <property type="match status" value="1"/>
</dbReference>